<evidence type="ECO:0000256" key="5">
    <source>
        <dbReference type="ARBA" id="ARBA00022692"/>
    </source>
</evidence>
<keyword evidence="3" id="KW-0813">Transport</keyword>
<comment type="similarity">
    <text evidence="2 8">Belongs to the 4-toluene sulfonate uptake permease (TSUP) (TC 2.A.102) family.</text>
</comment>
<feature type="transmembrane region" description="Helical" evidence="8">
    <location>
        <begin position="185"/>
        <end position="206"/>
    </location>
</feature>
<evidence type="ECO:0000256" key="1">
    <source>
        <dbReference type="ARBA" id="ARBA00004651"/>
    </source>
</evidence>
<name>A0ABW0TBZ7_9HYPH</name>
<evidence type="ECO:0000256" key="8">
    <source>
        <dbReference type="RuleBase" id="RU363041"/>
    </source>
</evidence>
<evidence type="ECO:0000256" key="2">
    <source>
        <dbReference type="ARBA" id="ARBA00009142"/>
    </source>
</evidence>
<comment type="subcellular location">
    <subcellularLocation>
        <location evidence="1 8">Cell membrane</location>
        <topology evidence="1 8">Multi-pass membrane protein</topology>
    </subcellularLocation>
</comment>
<feature type="transmembrane region" description="Helical" evidence="8">
    <location>
        <begin position="20"/>
        <end position="40"/>
    </location>
</feature>
<keyword evidence="6 8" id="KW-1133">Transmembrane helix</keyword>
<keyword evidence="4 8" id="KW-1003">Cell membrane</keyword>
<dbReference type="InterPro" id="IPR052017">
    <property type="entry name" value="TSUP"/>
</dbReference>
<feature type="transmembrane region" description="Helical" evidence="8">
    <location>
        <begin position="47"/>
        <end position="69"/>
    </location>
</feature>
<feature type="transmembrane region" description="Helical" evidence="8">
    <location>
        <begin position="89"/>
        <end position="108"/>
    </location>
</feature>
<reference evidence="10" key="1">
    <citation type="journal article" date="2019" name="Int. J. Syst. Evol. Microbiol.">
        <title>The Global Catalogue of Microorganisms (GCM) 10K type strain sequencing project: providing services to taxonomists for standard genome sequencing and annotation.</title>
        <authorList>
            <consortium name="The Broad Institute Genomics Platform"/>
            <consortium name="The Broad Institute Genome Sequencing Center for Infectious Disease"/>
            <person name="Wu L."/>
            <person name="Ma J."/>
        </authorList>
    </citation>
    <scope>NUCLEOTIDE SEQUENCE [LARGE SCALE GENOMIC DNA]</scope>
    <source>
        <strain evidence="10">JCM 3366</strain>
    </source>
</reference>
<dbReference type="EMBL" id="JBHSNB010000003">
    <property type="protein sequence ID" value="MFC5586288.1"/>
    <property type="molecule type" value="Genomic_DNA"/>
</dbReference>
<comment type="caution">
    <text evidence="9">The sequence shown here is derived from an EMBL/GenBank/DDBJ whole genome shotgun (WGS) entry which is preliminary data.</text>
</comment>
<dbReference type="Pfam" id="PF01925">
    <property type="entry name" value="TauE"/>
    <property type="match status" value="1"/>
</dbReference>
<evidence type="ECO:0000256" key="4">
    <source>
        <dbReference type="ARBA" id="ARBA00022475"/>
    </source>
</evidence>
<evidence type="ECO:0000256" key="3">
    <source>
        <dbReference type="ARBA" id="ARBA00022448"/>
    </source>
</evidence>
<accession>A0ABW0TBZ7</accession>
<feature type="transmembrane region" description="Helical" evidence="8">
    <location>
        <begin position="115"/>
        <end position="135"/>
    </location>
</feature>
<dbReference type="InterPro" id="IPR002781">
    <property type="entry name" value="TM_pro_TauE-like"/>
</dbReference>
<feature type="transmembrane region" description="Helical" evidence="8">
    <location>
        <begin position="147"/>
        <end position="173"/>
    </location>
</feature>
<feature type="transmembrane region" description="Helical" evidence="8">
    <location>
        <begin position="212"/>
        <end position="232"/>
    </location>
</feature>
<evidence type="ECO:0000256" key="7">
    <source>
        <dbReference type="ARBA" id="ARBA00023136"/>
    </source>
</evidence>
<evidence type="ECO:0000256" key="6">
    <source>
        <dbReference type="ARBA" id="ARBA00022989"/>
    </source>
</evidence>
<proteinExistence type="inferred from homology"/>
<dbReference type="PANTHER" id="PTHR30269">
    <property type="entry name" value="TRANSMEMBRANE PROTEIN YFCA"/>
    <property type="match status" value="1"/>
</dbReference>
<protein>
    <recommendedName>
        <fullName evidence="8">Probable membrane transporter protein</fullName>
    </recommendedName>
</protein>
<dbReference type="Proteomes" id="UP001596107">
    <property type="component" value="Unassembled WGS sequence"/>
</dbReference>
<keyword evidence="5 8" id="KW-0812">Transmembrane</keyword>
<gene>
    <name evidence="9" type="ORF">ACFPOD_14325</name>
</gene>
<keyword evidence="7 8" id="KW-0472">Membrane</keyword>
<dbReference type="RefSeq" id="WP_246637904.1">
    <property type="nucleotide sequence ID" value="NZ_CP078143.1"/>
</dbReference>
<evidence type="ECO:0000313" key="9">
    <source>
        <dbReference type="EMBL" id="MFC5586288.1"/>
    </source>
</evidence>
<sequence>MREGSPFAKCLSGAGPLPDIDLSLALLTATVLVAGVVRGLSGFGTGLIVAPIAGALYDPVTAVVLLVIIDSLPTLPVALPVVKLARWREVLPVLAGLALFVPLGVYILKNGDETVLRWIICMIILACALTLRSGWRYHGPRSLPLSFGIGAIAGTLSGIAAIPGPPVIIYWMASTLPVAIVRANLMTLFLISEIFSAGNLWAAGLFEHSRVMLGVLMIPPYMFSLLIGGKLYGIASDTTYRRIAFTLIIASALIALPLTEILFGWLFSDGQMLSSTR</sequence>
<dbReference type="PANTHER" id="PTHR30269:SF37">
    <property type="entry name" value="MEMBRANE TRANSPORTER PROTEIN"/>
    <property type="match status" value="1"/>
</dbReference>
<organism evidence="9 10">
    <name type="scientific">Nitratireductor kimnyeongensis</name>
    <dbReference type="NCBI Taxonomy" id="430679"/>
    <lineage>
        <taxon>Bacteria</taxon>
        <taxon>Pseudomonadati</taxon>
        <taxon>Pseudomonadota</taxon>
        <taxon>Alphaproteobacteria</taxon>
        <taxon>Hyphomicrobiales</taxon>
        <taxon>Phyllobacteriaceae</taxon>
        <taxon>Nitratireductor</taxon>
    </lineage>
</organism>
<feature type="transmembrane region" description="Helical" evidence="8">
    <location>
        <begin position="244"/>
        <end position="267"/>
    </location>
</feature>
<keyword evidence="10" id="KW-1185">Reference proteome</keyword>
<evidence type="ECO:0000313" key="10">
    <source>
        <dbReference type="Proteomes" id="UP001596107"/>
    </source>
</evidence>